<sequence length="209" mass="22890">MGLFVASVVLYVVGGRILIDQIKATREKIARLEKETSVFEEKVSILQDFSATSSNYINIVSTALPDQNAGITFISQIKRGTQLVPVVISNINAGSPLAEEELSKAQINFDVDGSLAEVMNFVQYVSSVSPLSRIEKIRINQTATAARATVTASVFWASFPEKLPDITQPIDQLSADEQTMLADLAKRVQPVFLRFTPTVTTPRADPFNL</sequence>
<evidence type="ECO:0000313" key="3">
    <source>
        <dbReference type="Proteomes" id="UP000178429"/>
    </source>
</evidence>
<dbReference type="Gene3D" id="3.30.70.60">
    <property type="match status" value="1"/>
</dbReference>
<dbReference type="AlphaFoldDB" id="A0A1F8BZQ3"/>
<dbReference type="InterPro" id="IPR014717">
    <property type="entry name" value="Transl_elong_EF1B/ribsomal_bS6"/>
</dbReference>
<gene>
    <name evidence="2" type="ORF">A2975_00490</name>
</gene>
<dbReference type="Proteomes" id="UP000178429">
    <property type="component" value="Unassembled WGS sequence"/>
</dbReference>
<reference evidence="2 3" key="1">
    <citation type="journal article" date="2016" name="Nat. Commun.">
        <title>Thousands of microbial genomes shed light on interconnected biogeochemical processes in an aquifer system.</title>
        <authorList>
            <person name="Anantharaman K."/>
            <person name="Brown C.T."/>
            <person name="Hug L.A."/>
            <person name="Sharon I."/>
            <person name="Castelle C.J."/>
            <person name="Probst A.J."/>
            <person name="Thomas B.C."/>
            <person name="Singh A."/>
            <person name="Wilkins M.J."/>
            <person name="Karaoz U."/>
            <person name="Brodie E.L."/>
            <person name="Williams K.H."/>
            <person name="Hubbard S.S."/>
            <person name="Banfield J.F."/>
        </authorList>
    </citation>
    <scope>NUCLEOTIDE SEQUENCE [LARGE SCALE GENOMIC DNA]</scope>
</reference>
<name>A0A1F8BZQ3_9BACT</name>
<evidence type="ECO:0000313" key="2">
    <source>
        <dbReference type="EMBL" id="OGM68835.1"/>
    </source>
</evidence>
<comment type="caution">
    <text evidence="2">The sequence shown here is derived from an EMBL/GenBank/DDBJ whole genome shotgun (WGS) entry which is preliminary data.</text>
</comment>
<dbReference type="EMBL" id="MGHL01000017">
    <property type="protein sequence ID" value="OGM68835.1"/>
    <property type="molecule type" value="Genomic_DNA"/>
</dbReference>
<organism evidence="2 3">
    <name type="scientific">Candidatus Woesebacteria bacterium RIFCSPLOWO2_01_FULL_44_14</name>
    <dbReference type="NCBI Taxonomy" id="1802525"/>
    <lineage>
        <taxon>Bacteria</taxon>
        <taxon>Candidatus Woeseibacteriota</taxon>
    </lineage>
</organism>
<accession>A0A1F8BZQ3</accession>
<evidence type="ECO:0008006" key="4">
    <source>
        <dbReference type="Google" id="ProtNLM"/>
    </source>
</evidence>
<dbReference type="STRING" id="1802525.A2975_00490"/>
<proteinExistence type="predicted"/>
<feature type="coiled-coil region" evidence="1">
    <location>
        <begin position="15"/>
        <end position="42"/>
    </location>
</feature>
<protein>
    <recommendedName>
        <fullName evidence="4">Pilus assembly protein PilO</fullName>
    </recommendedName>
</protein>
<keyword evidence="1" id="KW-0175">Coiled coil</keyword>
<evidence type="ECO:0000256" key="1">
    <source>
        <dbReference type="SAM" id="Coils"/>
    </source>
</evidence>